<sequence>MAGLLILLAGMMGWHIQRWQATRQLGQNQSSQLFAKTKKSSTVKKSNKVDPKRILIVTFSRVGTNYPDVTLKVGHTQHIANQIAQVTHGRQFSIQVDDTYPKNYQATVDRAEREQDRNARPEIKGPLPDMSNYDVVFLGYPIWWNEIPMPMRTFMDEENLNGKIIIPFSTNAGSGWGDSLSQLRQKYPHATLRKGYEVEGTRVNRSTHAINRWLHELGF</sequence>
<comment type="caution">
    <text evidence="2">The sequence shown here is derived from an EMBL/GenBank/DDBJ whole genome shotgun (WGS) entry which is preliminary data.</text>
</comment>
<dbReference type="PANTHER" id="PTHR39201:SF1">
    <property type="entry name" value="FLAVODOXIN-LIKE DOMAIN-CONTAINING PROTEIN"/>
    <property type="match status" value="1"/>
</dbReference>
<accession>A0A6N9I5X5</accession>
<evidence type="ECO:0000313" key="3">
    <source>
        <dbReference type="Proteomes" id="UP000449209"/>
    </source>
</evidence>
<dbReference type="OrthoDB" id="9806505at2"/>
<evidence type="ECO:0000259" key="1">
    <source>
        <dbReference type="Pfam" id="PF12682"/>
    </source>
</evidence>
<dbReference type="InterPro" id="IPR029039">
    <property type="entry name" value="Flavoprotein-like_sf"/>
</dbReference>
<reference evidence="2 3" key="1">
    <citation type="journal article" date="2019" name="Appl. Environ. Microbiol.">
        <title>Genetic determinants of hydroxycinnamic acid metabolism in heterofermentative lactobacilli.</title>
        <authorList>
            <person name="Gaur G."/>
            <person name="Oh J.H."/>
            <person name="Filannino P."/>
            <person name="Gobbetti M."/>
            <person name="van Pijkeren J.P."/>
            <person name="Ganzle M.G."/>
        </authorList>
    </citation>
    <scope>NUCLEOTIDE SEQUENCE [LARGE SCALE GENOMIC DNA]</scope>
    <source>
        <strain evidence="2 3">C5</strain>
    </source>
</reference>
<dbReference type="InterPro" id="IPR008254">
    <property type="entry name" value="Flavodoxin/NO_synth"/>
</dbReference>
<evidence type="ECO:0000313" key="2">
    <source>
        <dbReference type="EMBL" id="MYV17673.1"/>
    </source>
</evidence>
<dbReference type="GO" id="GO:0016651">
    <property type="term" value="F:oxidoreductase activity, acting on NAD(P)H"/>
    <property type="evidence" value="ECO:0007669"/>
    <property type="project" value="UniProtKB-ARBA"/>
</dbReference>
<dbReference type="PANTHER" id="PTHR39201">
    <property type="entry name" value="EXPORTED PROTEIN-RELATED"/>
    <property type="match status" value="1"/>
</dbReference>
<dbReference type="RefSeq" id="WP_161004040.1">
    <property type="nucleotide sequence ID" value="NZ_WEZQ01000017.1"/>
</dbReference>
<protein>
    <submittedName>
        <fullName evidence="2">Flavodoxin</fullName>
    </submittedName>
</protein>
<gene>
    <name evidence="2" type="ORF">GB993_09180</name>
</gene>
<dbReference type="EMBL" id="WEZQ01000017">
    <property type="protein sequence ID" value="MYV17673.1"/>
    <property type="molecule type" value="Genomic_DNA"/>
</dbReference>
<dbReference type="AlphaFoldDB" id="A0A6N9I5X5"/>
<organism evidence="2 3">
    <name type="scientific">Furfurilactobacillus milii</name>
    <dbReference type="NCBI Taxonomy" id="2888272"/>
    <lineage>
        <taxon>Bacteria</taxon>
        <taxon>Bacillati</taxon>
        <taxon>Bacillota</taxon>
        <taxon>Bacilli</taxon>
        <taxon>Lactobacillales</taxon>
        <taxon>Lactobacillaceae</taxon>
        <taxon>Furfurilactobacillus</taxon>
    </lineage>
</organism>
<dbReference type="Gene3D" id="3.40.50.360">
    <property type="match status" value="1"/>
</dbReference>
<dbReference type="Proteomes" id="UP000449209">
    <property type="component" value="Unassembled WGS sequence"/>
</dbReference>
<dbReference type="GO" id="GO:0010181">
    <property type="term" value="F:FMN binding"/>
    <property type="evidence" value="ECO:0007669"/>
    <property type="project" value="InterPro"/>
</dbReference>
<proteinExistence type="predicted"/>
<dbReference type="SUPFAM" id="SSF52218">
    <property type="entry name" value="Flavoproteins"/>
    <property type="match status" value="1"/>
</dbReference>
<name>A0A6N9I5X5_9LACO</name>
<dbReference type="Pfam" id="PF12682">
    <property type="entry name" value="Flavodoxin_4"/>
    <property type="match status" value="1"/>
</dbReference>
<feature type="domain" description="Flavodoxin-like" evidence="1">
    <location>
        <begin position="74"/>
        <end position="214"/>
    </location>
</feature>